<evidence type="ECO:0000313" key="2">
    <source>
        <dbReference type="Proteomes" id="UP000186922"/>
    </source>
</evidence>
<protein>
    <submittedName>
        <fullName evidence="1">Uncharacterized protein</fullName>
    </submittedName>
</protein>
<dbReference type="EMBL" id="BDGG01000005">
    <property type="protein sequence ID" value="GAU99185.1"/>
    <property type="molecule type" value="Genomic_DNA"/>
</dbReference>
<dbReference type="Proteomes" id="UP000186922">
    <property type="component" value="Unassembled WGS sequence"/>
</dbReference>
<accession>A0A1D1VEH7</accession>
<organism evidence="1 2">
    <name type="scientific">Ramazzottius varieornatus</name>
    <name type="common">Water bear</name>
    <name type="synonym">Tardigrade</name>
    <dbReference type="NCBI Taxonomy" id="947166"/>
    <lineage>
        <taxon>Eukaryota</taxon>
        <taxon>Metazoa</taxon>
        <taxon>Ecdysozoa</taxon>
        <taxon>Tardigrada</taxon>
        <taxon>Eutardigrada</taxon>
        <taxon>Parachela</taxon>
        <taxon>Hypsibioidea</taxon>
        <taxon>Ramazzottiidae</taxon>
        <taxon>Ramazzottius</taxon>
    </lineage>
</organism>
<dbReference type="OrthoDB" id="8248316at2759"/>
<dbReference type="AlphaFoldDB" id="A0A1D1VEH7"/>
<comment type="caution">
    <text evidence="1">The sequence shown here is derived from an EMBL/GenBank/DDBJ whole genome shotgun (WGS) entry which is preliminary data.</text>
</comment>
<keyword evidence="2" id="KW-1185">Reference proteome</keyword>
<reference evidence="1 2" key="1">
    <citation type="journal article" date="2016" name="Nat. Commun.">
        <title>Extremotolerant tardigrade genome and improved radiotolerance of human cultured cells by tardigrade-unique protein.</title>
        <authorList>
            <person name="Hashimoto T."/>
            <person name="Horikawa D.D."/>
            <person name="Saito Y."/>
            <person name="Kuwahara H."/>
            <person name="Kozuka-Hata H."/>
            <person name="Shin-I T."/>
            <person name="Minakuchi Y."/>
            <person name="Ohishi K."/>
            <person name="Motoyama A."/>
            <person name="Aizu T."/>
            <person name="Enomoto A."/>
            <person name="Kondo K."/>
            <person name="Tanaka S."/>
            <person name="Hara Y."/>
            <person name="Koshikawa S."/>
            <person name="Sagara H."/>
            <person name="Miura T."/>
            <person name="Yokobori S."/>
            <person name="Miyagawa K."/>
            <person name="Suzuki Y."/>
            <person name="Kubo T."/>
            <person name="Oyama M."/>
            <person name="Kohara Y."/>
            <person name="Fujiyama A."/>
            <person name="Arakawa K."/>
            <person name="Katayama T."/>
            <person name="Toyoda A."/>
            <person name="Kunieda T."/>
        </authorList>
    </citation>
    <scope>NUCLEOTIDE SEQUENCE [LARGE SCALE GENOMIC DNA]</scope>
    <source>
        <strain evidence="1 2">YOKOZUNA-1</strain>
    </source>
</reference>
<sequence>MGAEISIVNKTHVPLVVSLWQISPLYFDNFVPAGGTFHRKTGNIHVTIRARIWNGENGYSNWDNVVPITAALLGGLTLGAGALAAGGVALAAVGLAAIELPAWLTAAAVTGAQVYSYGSSLMVISGAYAAGNILTQVKEWTTKGCIVSHGWFLKGHRRFEIRGGPEAVEVEGKFLIDANTMKEFELVEITD</sequence>
<gene>
    <name evidence="1" type="primary">RvY_10221-1</name>
    <name evidence="1" type="synonym">RvY_10221.1</name>
    <name evidence="1" type="ORF">RvY_10221</name>
</gene>
<evidence type="ECO:0000313" key="1">
    <source>
        <dbReference type="EMBL" id="GAU99185.1"/>
    </source>
</evidence>
<name>A0A1D1VEH7_RAMVA</name>
<proteinExistence type="predicted"/>